<evidence type="ECO:0000313" key="1">
    <source>
        <dbReference type="EMBL" id="NWZ02515.1"/>
    </source>
</evidence>
<dbReference type="AlphaFoldDB" id="A0A7K7J8D9"/>
<dbReference type="OrthoDB" id="442692at2759"/>
<sequence>VRVSAKAEYSKYSIEPASPMDFGTMVKGTKKSQTVLLENKGKFNFKFHIRQAPKLASALESKRYEKPCSTLASHQALLELFLQGHLRLGTFTVFPCSGSICPLGQQKITVECLAGQEGRCEEQLYIDIPGR</sequence>
<dbReference type="GO" id="GO:1904158">
    <property type="term" value="P:axonemal central apparatus assembly"/>
    <property type="evidence" value="ECO:0007669"/>
    <property type="project" value="TreeGrafter"/>
</dbReference>
<reference evidence="1 2" key="1">
    <citation type="submission" date="2019-09" db="EMBL/GenBank/DDBJ databases">
        <title>Bird 10,000 Genomes (B10K) Project - Family phase.</title>
        <authorList>
            <person name="Zhang G."/>
        </authorList>
    </citation>
    <scope>NUCLEOTIDE SEQUENCE [LARGE SCALE GENOMIC DNA]</scope>
    <source>
        <strain evidence="1">OUT-0011</strain>
        <tissue evidence="1">Muscle</tissue>
    </source>
</reference>
<dbReference type="PANTHER" id="PTHR23053:SF0">
    <property type="entry name" value="HYDROCEPHALUS-INDUCING PROTEIN HOMOLOG"/>
    <property type="match status" value="1"/>
</dbReference>
<dbReference type="InterPro" id="IPR033305">
    <property type="entry name" value="Hydin-like"/>
</dbReference>
<dbReference type="InterPro" id="IPR013783">
    <property type="entry name" value="Ig-like_fold"/>
</dbReference>
<name>A0A7K7J8D9_LOXCU</name>
<dbReference type="Gene3D" id="2.60.40.10">
    <property type="entry name" value="Immunoglobulins"/>
    <property type="match status" value="1"/>
</dbReference>
<keyword evidence="2" id="KW-1185">Reference proteome</keyword>
<dbReference type="GO" id="GO:0005930">
    <property type="term" value="C:axoneme"/>
    <property type="evidence" value="ECO:0007669"/>
    <property type="project" value="TreeGrafter"/>
</dbReference>
<dbReference type="PANTHER" id="PTHR23053">
    <property type="entry name" value="DLEC1 DELETED IN LUNG AND ESOPHAGEAL CANCER 1"/>
    <property type="match status" value="1"/>
</dbReference>
<protein>
    <submittedName>
        <fullName evidence="1">HYDIN protein</fullName>
    </submittedName>
</protein>
<organism evidence="1 2">
    <name type="scientific">Loxia curvirostra</name>
    <name type="common">Red crossbill</name>
    <dbReference type="NCBI Taxonomy" id="64802"/>
    <lineage>
        <taxon>Eukaryota</taxon>
        <taxon>Metazoa</taxon>
        <taxon>Chordata</taxon>
        <taxon>Craniata</taxon>
        <taxon>Vertebrata</taxon>
        <taxon>Euteleostomi</taxon>
        <taxon>Archelosauria</taxon>
        <taxon>Archosauria</taxon>
        <taxon>Dinosauria</taxon>
        <taxon>Saurischia</taxon>
        <taxon>Theropoda</taxon>
        <taxon>Coelurosauria</taxon>
        <taxon>Aves</taxon>
        <taxon>Neognathae</taxon>
        <taxon>Neoaves</taxon>
        <taxon>Telluraves</taxon>
        <taxon>Australaves</taxon>
        <taxon>Passeriformes</taxon>
        <taxon>Passeroidea</taxon>
        <taxon>Fringillidae</taxon>
        <taxon>Carduelinae</taxon>
        <taxon>Loxia</taxon>
    </lineage>
</organism>
<dbReference type="GO" id="GO:0003341">
    <property type="term" value="P:cilium movement"/>
    <property type="evidence" value="ECO:0007669"/>
    <property type="project" value="TreeGrafter"/>
</dbReference>
<accession>A0A7K7J8D9</accession>
<evidence type="ECO:0000313" key="2">
    <source>
        <dbReference type="Proteomes" id="UP000564784"/>
    </source>
</evidence>
<gene>
    <name evidence="1" type="primary">Hydin_2</name>
    <name evidence="1" type="ORF">LOXCUR_R16490</name>
</gene>
<dbReference type="Proteomes" id="UP000564784">
    <property type="component" value="Unassembled WGS sequence"/>
</dbReference>
<proteinExistence type="predicted"/>
<feature type="non-terminal residue" evidence="1">
    <location>
        <position position="1"/>
    </location>
</feature>
<comment type="caution">
    <text evidence="1">The sequence shown here is derived from an EMBL/GenBank/DDBJ whole genome shotgun (WGS) entry which is preliminary data.</text>
</comment>
<feature type="non-terminal residue" evidence="1">
    <location>
        <position position="131"/>
    </location>
</feature>
<dbReference type="EMBL" id="VZSM01006374">
    <property type="protein sequence ID" value="NWZ02515.1"/>
    <property type="molecule type" value="Genomic_DNA"/>
</dbReference>